<dbReference type="InterPro" id="IPR023408">
    <property type="entry name" value="MscS_beta-dom_sf"/>
</dbReference>
<evidence type="ECO:0000256" key="4">
    <source>
        <dbReference type="ARBA" id="ARBA00022692"/>
    </source>
</evidence>
<evidence type="ECO:0000256" key="5">
    <source>
        <dbReference type="ARBA" id="ARBA00022989"/>
    </source>
</evidence>
<keyword evidence="3" id="KW-1003">Cell membrane</keyword>
<dbReference type="GeneID" id="57165782"/>
<dbReference type="PANTHER" id="PTHR30460:SF0">
    <property type="entry name" value="MODERATE CONDUCTANCE MECHANOSENSITIVE CHANNEL YBIO"/>
    <property type="match status" value="1"/>
</dbReference>
<dbReference type="Gene3D" id="1.10.287.1260">
    <property type="match status" value="1"/>
</dbReference>
<evidence type="ECO:0000256" key="7">
    <source>
        <dbReference type="SAM" id="MobiDB-lite"/>
    </source>
</evidence>
<feature type="transmembrane region" description="Helical" evidence="8">
    <location>
        <begin position="23"/>
        <end position="43"/>
    </location>
</feature>
<dbReference type="GO" id="GO:0005886">
    <property type="term" value="C:plasma membrane"/>
    <property type="evidence" value="ECO:0007669"/>
    <property type="project" value="UniProtKB-SubCell"/>
</dbReference>
<feature type="transmembrane region" description="Helical" evidence="8">
    <location>
        <begin position="117"/>
        <end position="136"/>
    </location>
</feature>
<proteinExistence type="inferred from homology"/>
<dbReference type="GO" id="GO:0008381">
    <property type="term" value="F:mechanosensitive monoatomic ion channel activity"/>
    <property type="evidence" value="ECO:0007669"/>
    <property type="project" value="InterPro"/>
</dbReference>
<dbReference type="SUPFAM" id="SSF82861">
    <property type="entry name" value="Mechanosensitive channel protein MscS (YggB), transmembrane region"/>
    <property type="match status" value="1"/>
</dbReference>
<dbReference type="Proteomes" id="UP000179616">
    <property type="component" value="Unassembled WGS sequence"/>
</dbReference>
<evidence type="ECO:0000259" key="9">
    <source>
        <dbReference type="Pfam" id="PF00924"/>
    </source>
</evidence>
<accession>A0A1S1LF91</accession>
<dbReference type="RefSeq" id="WP_070935879.1">
    <property type="nucleotide sequence ID" value="NZ_MLIK01000004.1"/>
</dbReference>
<evidence type="ECO:0000256" key="6">
    <source>
        <dbReference type="ARBA" id="ARBA00023136"/>
    </source>
</evidence>
<gene>
    <name evidence="12" type="ORF">BKG76_03140</name>
</gene>
<dbReference type="InterPro" id="IPR010920">
    <property type="entry name" value="LSM_dom_sf"/>
</dbReference>
<keyword evidence="6 8" id="KW-0472">Membrane</keyword>
<evidence type="ECO:0000256" key="1">
    <source>
        <dbReference type="ARBA" id="ARBA00004651"/>
    </source>
</evidence>
<dbReference type="Pfam" id="PF00924">
    <property type="entry name" value="MS_channel_2nd"/>
    <property type="match status" value="1"/>
</dbReference>
<dbReference type="Pfam" id="PF21082">
    <property type="entry name" value="MS_channel_3rd"/>
    <property type="match status" value="1"/>
</dbReference>
<dbReference type="InterPro" id="IPR011014">
    <property type="entry name" value="MscS_channel_TM-2"/>
</dbReference>
<keyword evidence="4 8" id="KW-0812">Transmembrane</keyword>
<sequence length="345" mass="38108">MGTLETVSDLAIQLSESGRDWLIHRPVDIAIYVVLALAVRYLLHRAIDRLVQGAKRTEPAERSRHQWWAFFRRDRDLVQDERSEESERRPSALRTLRGRAQDPVRDARRRKRRAQRAQTLGSVLKSAVSFLVLVWVTLQSLAILGVNVAPFIASAGIVGVALGFGAQNLVRDFITGIFMLFEDQYGVGDVVDVGDAVGTVESVGLRITTVRDLHGTLWYVRNGGIARVGNFSQDYAVAFLQVPVAYSADVDLACRVALETAQEAVEGDTLRHQVIGAPEMLGVDGITADAISLRLTVAVRANAQWAVERELRRRILVAFDENGIRPLHLDGLARGAVETLEKAGR</sequence>
<dbReference type="AlphaFoldDB" id="A0A1S1LF91"/>
<feature type="region of interest" description="Disordered" evidence="7">
    <location>
        <begin position="81"/>
        <end position="111"/>
    </location>
</feature>
<evidence type="ECO:0000313" key="12">
    <source>
        <dbReference type="EMBL" id="OHU30737.1"/>
    </source>
</evidence>
<dbReference type="SUPFAM" id="SSF82689">
    <property type="entry name" value="Mechanosensitive channel protein MscS (YggB), C-terminal domain"/>
    <property type="match status" value="1"/>
</dbReference>
<dbReference type="InterPro" id="IPR006685">
    <property type="entry name" value="MscS_channel_2nd"/>
</dbReference>
<dbReference type="PANTHER" id="PTHR30460">
    <property type="entry name" value="MODERATE CONDUCTANCE MECHANOSENSITIVE CHANNEL YBIO"/>
    <property type="match status" value="1"/>
</dbReference>
<dbReference type="STRING" id="948102.BKG76_03140"/>
<dbReference type="InterPro" id="IPR049142">
    <property type="entry name" value="MS_channel_1st"/>
</dbReference>
<dbReference type="OrthoDB" id="4638917at2"/>
<dbReference type="InterPro" id="IPR011066">
    <property type="entry name" value="MscS_channel_C_sf"/>
</dbReference>
<protein>
    <submittedName>
        <fullName evidence="12">Mechanosensitive ion channel protein</fullName>
    </submittedName>
</protein>
<keyword evidence="5 8" id="KW-1133">Transmembrane helix</keyword>
<evidence type="ECO:0000313" key="13">
    <source>
        <dbReference type="Proteomes" id="UP000179616"/>
    </source>
</evidence>
<feature type="transmembrane region" description="Helical" evidence="8">
    <location>
        <begin position="142"/>
        <end position="164"/>
    </location>
</feature>
<evidence type="ECO:0000256" key="3">
    <source>
        <dbReference type="ARBA" id="ARBA00022475"/>
    </source>
</evidence>
<evidence type="ECO:0000259" key="10">
    <source>
        <dbReference type="Pfam" id="PF21082"/>
    </source>
</evidence>
<comment type="similarity">
    <text evidence="2">Belongs to the MscS (TC 1.A.23) family.</text>
</comment>
<feature type="domain" description="Mechanosensitive ion channel MscS" evidence="9">
    <location>
        <begin position="168"/>
        <end position="232"/>
    </location>
</feature>
<dbReference type="FunFam" id="2.30.30.60:FF:000001">
    <property type="entry name" value="MscS Mechanosensitive ion channel"/>
    <property type="match status" value="1"/>
</dbReference>
<comment type="subcellular location">
    <subcellularLocation>
        <location evidence="1">Cell membrane</location>
        <topology evidence="1">Multi-pass membrane protein</topology>
    </subcellularLocation>
</comment>
<dbReference type="Gene3D" id="3.30.70.100">
    <property type="match status" value="1"/>
</dbReference>
<dbReference type="InterPro" id="IPR045276">
    <property type="entry name" value="YbiO_bact"/>
</dbReference>
<comment type="caution">
    <text evidence="12">The sequence shown here is derived from an EMBL/GenBank/DDBJ whole genome shotgun (WGS) entry which is preliminary data.</text>
</comment>
<reference evidence="12 13" key="1">
    <citation type="submission" date="2016-10" db="EMBL/GenBank/DDBJ databases">
        <title>Evaluation of Human, Veterinary and Environmental Mycobacterium chelonae Isolates by Core Genome Phylogenomic Analysis, Targeted Gene Comparison, and Anti-microbial Susceptibility Patterns: A Tale of Mistaken Identities.</title>
        <authorList>
            <person name="Fogelson S.B."/>
            <person name="Camus A.C."/>
            <person name="Lorenz W."/>
            <person name="Vasireddy R."/>
            <person name="Vasireddy S."/>
            <person name="Smith T."/>
            <person name="Brown-Elliott B.A."/>
            <person name="Wallace R.J.Jr."/>
            <person name="Hasan N.A."/>
            <person name="Reischl U."/>
            <person name="Sanchez S."/>
        </authorList>
    </citation>
    <scope>NUCLEOTIDE SEQUENCE [LARGE SCALE GENOMIC DNA]</scope>
    <source>
        <strain evidence="12 13">1559</strain>
    </source>
</reference>
<feature type="domain" description="Mechanosensitive ion channel transmembrane helices 2/3" evidence="11">
    <location>
        <begin position="128"/>
        <end position="167"/>
    </location>
</feature>
<evidence type="ECO:0000259" key="11">
    <source>
        <dbReference type="Pfam" id="PF21088"/>
    </source>
</evidence>
<dbReference type="Gene3D" id="2.30.30.60">
    <property type="match status" value="1"/>
</dbReference>
<dbReference type="Pfam" id="PF21088">
    <property type="entry name" value="MS_channel_1st"/>
    <property type="match status" value="1"/>
</dbReference>
<name>A0A1S1LF91_9MYCO</name>
<feature type="compositionally biased region" description="Basic and acidic residues" evidence="7">
    <location>
        <begin position="81"/>
        <end position="90"/>
    </location>
</feature>
<evidence type="ECO:0000256" key="8">
    <source>
        <dbReference type="SAM" id="Phobius"/>
    </source>
</evidence>
<dbReference type="InterPro" id="IPR049278">
    <property type="entry name" value="MS_channel_C"/>
</dbReference>
<dbReference type="SUPFAM" id="SSF50182">
    <property type="entry name" value="Sm-like ribonucleoproteins"/>
    <property type="match status" value="1"/>
</dbReference>
<evidence type="ECO:0000256" key="2">
    <source>
        <dbReference type="ARBA" id="ARBA00008017"/>
    </source>
</evidence>
<dbReference type="EMBL" id="MLIK01000004">
    <property type="protein sequence ID" value="OHU30737.1"/>
    <property type="molecule type" value="Genomic_DNA"/>
</dbReference>
<feature type="domain" description="Mechanosensitive ion channel MscS C-terminal" evidence="10">
    <location>
        <begin position="241"/>
        <end position="325"/>
    </location>
</feature>
<organism evidence="12 13">
    <name type="scientific">Mycobacteroides franklinii</name>
    <dbReference type="NCBI Taxonomy" id="948102"/>
    <lineage>
        <taxon>Bacteria</taxon>
        <taxon>Bacillati</taxon>
        <taxon>Actinomycetota</taxon>
        <taxon>Actinomycetes</taxon>
        <taxon>Mycobacteriales</taxon>
        <taxon>Mycobacteriaceae</taxon>
        <taxon>Mycobacteroides</taxon>
    </lineage>
</organism>